<proteinExistence type="predicted"/>
<sequence>MKILVIEDDPTVGEFVRRGLEEQRWQADLVNNGLEGERMAVSQPYDLVILDMRLPGRNGLDVLRTLRSRGFERPVLVLTAQDAVDAKVETLRAGADDYVTKPFAFEELLARVEALLRRPRAMASPQLRVADLELDQGTRDVRRGEESIELTPKEFAVLEYLMRHAGRVMSRTLITEYAWGYHFDPGTNIVDVVINHLRKKIDAKFEKKLITTVRGVGYMIRG</sequence>
<dbReference type="PANTHER" id="PTHR48111:SF22">
    <property type="entry name" value="REGULATOR OF RPOS"/>
    <property type="match status" value="1"/>
</dbReference>
<dbReference type="InterPro" id="IPR036388">
    <property type="entry name" value="WH-like_DNA-bd_sf"/>
</dbReference>
<keyword evidence="5" id="KW-0804">Transcription</keyword>
<evidence type="ECO:0000256" key="1">
    <source>
        <dbReference type="ARBA" id="ARBA00022553"/>
    </source>
</evidence>
<keyword evidence="3" id="KW-0805">Transcription regulation</keyword>
<reference evidence="10 11" key="1">
    <citation type="submission" date="2020-05" db="EMBL/GenBank/DDBJ databases">
        <title>Complete genome sequence of Gemmatimonas greenlandica TET16.</title>
        <authorList>
            <person name="Zeng Y."/>
        </authorList>
    </citation>
    <scope>NUCLEOTIDE SEQUENCE [LARGE SCALE GENOMIC DNA]</scope>
    <source>
        <strain evidence="10 11">TET16</strain>
    </source>
</reference>
<evidence type="ECO:0000313" key="10">
    <source>
        <dbReference type="EMBL" id="QJR34782.1"/>
    </source>
</evidence>
<feature type="domain" description="OmpR/PhoB-type" evidence="9">
    <location>
        <begin position="124"/>
        <end position="222"/>
    </location>
</feature>
<keyword evidence="11" id="KW-1185">Reference proteome</keyword>
<evidence type="ECO:0000256" key="3">
    <source>
        <dbReference type="ARBA" id="ARBA00023015"/>
    </source>
</evidence>
<organism evidence="10 11">
    <name type="scientific">Gemmatimonas groenlandica</name>
    <dbReference type="NCBI Taxonomy" id="2732249"/>
    <lineage>
        <taxon>Bacteria</taxon>
        <taxon>Pseudomonadati</taxon>
        <taxon>Gemmatimonadota</taxon>
        <taxon>Gemmatimonadia</taxon>
        <taxon>Gemmatimonadales</taxon>
        <taxon>Gemmatimonadaceae</taxon>
        <taxon>Gemmatimonas</taxon>
    </lineage>
</organism>
<dbReference type="GO" id="GO:0006355">
    <property type="term" value="P:regulation of DNA-templated transcription"/>
    <property type="evidence" value="ECO:0007669"/>
    <property type="project" value="InterPro"/>
</dbReference>
<keyword evidence="1 6" id="KW-0597">Phosphoprotein</keyword>
<evidence type="ECO:0000256" key="2">
    <source>
        <dbReference type="ARBA" id="ARBA00023012"/>
    </source>
</evidence>
<dbReference type="PROSITE" id="PS51755">
    <property type="entry name" value="OMPR_PHOB"/>
    <property type="match status" value="1"/>
</dbReference>
<dbReference type="SMART" id="SM00448">
    <property type="entry name" value="REC"/>
    <property type="match status" value="1"/>
</dbReference>
<name>A0A6M4IPB6_9BACT</name>
<dbReference type="InterPro" id="IPR001789">
    <property type="entry name" value="Sig_transdc_resp-reg_receiver"/>
</dbReference>
<dbReference type="GO" id="GO:0032993">
    <property type="term" value="C:protein-DNA complex"/>
    <property type="evidence" value="ECO:0007669"/>
    <property type="project" value="TreeGrafter"/>
</dbReference>
<dbReference type="InterPro" id="IPR039420">
    <property type="entry name" value="WalR-like"/>
</dbReference>
<dbReference type="Gene3D" id="3.40.50.2300">
    <property type="match status" value="1"/>
</dbReference>
<evidence type="ECO:0000259" key="9">
    <source>
        <dbReference type="PROSITE" id="PS51755"/>
    </source>
</evidence>
<gene>
    <name evidence="10" type="ORF">HKW67_04250</name>
</gene>
<dbReference type="InterPro" id="IPR011006">
    <property type="entry name" value="CheY-like_superfamily"/>
</dbReference>
<dbReference type="PANTHER" id="PTHR48111">
    <property type="entry name" value="REGULATOR OF RPOS"/>
    <property type="match status" value="1"/>
</dbReference>
<dbReference type="CDD" id="cd17624">
    <property type="entry name" value="REC_OmpR_PmrA-like"/>
    <property type="match status" value="1"/>
</dbReference>
<dbReference type="Gene3D" id="1.10.10.10">
    <property type="entry name" value="Winged helix-like DNA-binding domain superfamily/Winged helix DNA-binding domain"/>
    <property type="match status" value="1"/>
</dbReference>
<protein>
    <submittedName>
        <fullName evidence="10">Response regulator transcription factor</fullName>
    </submittedName>
</protein>
<dbReference type="GO" id="GO:0005829">
    <property type="term" value="C:cytosol"/>
    <property type="evidence" value="ECO:0007669"/>
    <property type="project" value="TreeGrafter"/>
</dbReference>
<dbReference type="GO" id="GO:0000976">
    <property type="term" value="F:transcription cis-regulatory region binding"/>
    <property type="evidence" value="ECO:0007669"/>
    <property type="project" value="TreeGrafter"/>
</dbReference>
<keyword evidence="4 7" id="KW-0238">DNA-binding</keyword>
<dbReference type="Pfam" id="PF00486">
    <property type="entry name" value="Trans_reg_C"/>
    <property type="match status" value="1"/>
</dbReference>
<evidence type="ECO:0000256" key="6">
    <source>
        <dbReference type="PROSITE-ProRule" id="PRU00169"/>
    </source>
</evidence>
<keyword evidence="2" id="KW-0902">Two-component regulatory system</keyword>
<accession>A0A6M4IPB6</accession>
<feature type="DNA-binding region" description="OmpR/PhoB-type" evidence="7">
    <location>
        <begin position="124"/>
        <end position="222"/>
    </location>
</feature>
<evidence type="ECO:0000259" key="8">
    <source>
        <dbReference type="PROSITE" id="PS50110"/>
    </source>
</evidence>
<dbReference type="InterPro" id="IPR001867">
    <property type="entry name" value="OmpR/PhoB-type_DNA-bd"/>
</dbReference>
<evidence type="ECO:0000256" key="5">
    <source>
        <dbReference type="ARBA" id="ARBA00023163"/>
    </source>
</evidence>
<dbReference type="CDD" id="cd00383">
    <property type="entry name" value="trans_reg_C"/>
    <property type="match status" value="1"/>
</dbReference>
<evidence type="ECO:0000256" key="7">
    <source>
        <dbReference type="PROSITE-ProRule" id="PRU01091"/>
    </source>
</evidence>
<dbReference type="SUPFAM" id="SSF52172">
    <property type="entry name" value="CheY-like"/>
    <property type="match status" value="1"/>
</dbReference>
<dbReference type="Proteomes" id="UP000500938">
    <property type="component" value="Chromosome"/>
</dbReference>
<dbReference type="SMART" id="SM00862">
    <property type="entry name" value="Trans_reg_C"/>
    <property type="match status" value="1"/>
</dbReference>
<evidence type="ECO:0000313" key="11">
    <source>
        <dbReference type="Proteomes" id="UP000500938"/>
    </source>
</evidence>
<evidence type="ECO:0000256" key="4">
    <source>
        <dbReference type="ARBA" id="ARBA00023125"/>
    </source>
</evidence>
<dbReference type="KEGG" id="ggr:HKW67_04250"/>
<dbReference type="AlphaFoldDB" id="A0A6M4IPB6"/>
<feature type="modified residue" description="4-aspartylphosphate" evidence="6">
    <location>
        <position position="51"/>
    </location>
</feature>
<dbReference type="Gene3D" id="6.10.250.690">
    <property type="match status" value="1"/>
</dbReference>
<dbReference type="GO" id="GO:0000156">
    <property type="term" value="F:phosphorelay response regulator activity"/>
    <property type="evidence" value="ECO:0007669"/>
    <property type="project" value="TreeGrafter"/>
</dbReference>
<dbReference type="Pfam" id="PF00072">
    <property type="entry name" value="Response_reg"/>
    <property type="match status" value="1"/>
</dbReference>
<dbReference type="FunFam" id="1.10.10.10:FF:000005">
    <property type="entry name" value="Two-component system response regulator"/>
    <property type="match status" value="1"/>
</dbReference>
<dbReference type="PROSITE" id="PS50110">
    <property type="entry name" value="RESPONSE_REGULATORY"/>
    <property type="match status" value="1"/>
</dbReference>
<dbReference type="RefSeq" id="WP_171224210.1">
    <property type="nucleotide sequence ID" value="NZ_CP053085.1"/>
</dbReference>
<feature type="domain" description="Response regulatory" evidence="8">
    <location>
        <begin position="2"/>
        <end position="116"/>
    </location>
</feature>
<dbReference type="EMBL" id="CP053085">
    <property type="protein sequence ID" value="QJR34782.1"/>
    <property type="molecule type" value="Genomic_DNA"/>
</dbReference>